<feature type="transmembrane region" description="Helical" evidence="1">
    <location>
        <begin position="130"/>
        <end position="148"/>
    </location>
</feature>
<proteinExistence type="predicted"/>
<keyword evidence="1" id="KW-1133">Transmembrane helix</keyword>
<protein>
    <submittedName>
        <fullName evidence="2">Uncharacterized protein</fullName>
    </submittedName>
</protein>
<feature type="transmembrane region" description="Helical" evidence="1">
    <location>
        <begin position="12"/>
        <end position="32"/>
    </location>
</feature>
<keyword evidence="3" id="KW-1185">Reference proteome</keyword>
<evidence type="ECO:0000313" key="3">
    <source>
        <dbReference type="Proteomes" id="UP000198287"/>
    </source>
</evidence>
<name>A0A226D0E9_FOLCA</name>
<dbReference type="EMBL" id="LNIX01000041">
    <property type="protein sequence ID" value="OXA39065.1"/>
    <property type="molecule type" value="Genomic_DNA"/>
</dbReference>
<evidence type="ECO:0000313" key="2">
    <source>
        <dbReference type="EMBL" id="OXA39065.1"/>
    </source>
</evidence>
<evidence type="ECO:0000256" key="1">
    <source>
        <dbReference type="SAM" id="Phobius"/>
    </source>
</evidence>
<keyword evidence="1" id="KW-0812">Transmembrane</keyword>
<organism evidence="2 3">
    <name type="scientific">Folsomia candida</name>
    <name type="common">Springtail</name>
    <dbReference type="NCBI Taxonomy" id="158441"/>
    <lineage>
        <taxon>Eukaryota</taxon>
        <taxon>Metazoa</taxon>
        <taxon>Ecdysozoa</taxon>
        <taxon>Arthropoda</taxon>
        <taxon>Hexapoda</taxon>
        <taxon>Collembola</taxon>
        <taxon>Entomobryomorpha</taxon>
        <taxon>Isotomoidea</taxon>
        <taxon>Isotomidae</taxon>
        <taxon>Proisotominae</taxon>
        <taxon>Folsomia</taxon>
    </lineage>
</organism>
<feature type="transmembrane region" description="Helical" evidence="1">
    <location>
        <begin position="61"/>
        <end position="83"/>
    </location>
</feature>
<comment type="caution">
    <text evidence="2">The sequence shown here is derived from an EMBL/GenBank/DDBJ whole genome shotgun (WGS) entry which is preliminary data.</text>
</comment>
<sequence length="168" mass="19076">MTTRQCSVVQILTIIIGLLNFILGVPILAHYFKENHDYSKHDDALSRESRDEGWRWSVSDIIRLIVVLIVLLILISLSIGCVWSGFESKYQELLARGALIELKIIAVICALNCLVMFILGYHWINLIPLLVWGCVMQVIFCVVISFYVTELTVRRGGSELTIPVRNIT</sequence>
<reference evidence="2 3" key="1">
    <citation type="submission" date="2015-12" db="EMBL/GenBank/DDBJ databases">
        <title>The genome of Folsomia candida.</title>
        <authorList>
            <person name="Faddeeva A."/>
            <person name="Derks M.F."/>
            <person name="Anvar Y."/>
            <person name="Smit S."/>
            <person name="Van Straalen N."/>
            <person name="Roelofs D."/>
        </authorList>
    </citation>
    <scope>NUCLEOTIDE SEQUENCE [LARGE SCALE GENOMIC DNA]</scope>
    <source>
        <strain evidence="2 3">VU population</strain>
        <tissue evidence="2">Whole body</tissue>
    </source>
</reference>
<dbReference type="AlphaFoldDB" id="A0A226D0E9"/>
<gene>
    <name evidence="2" type="ORF">Fcan01_26121</name>
</gene>
<dbReference type="Proteomes" id="UP000198287">
    <property type="component" value="Unassembled WGS sequence"/>
</dbReference>
<accession>A0A226D0E9</accession>
<keyword evidence="1" id="KW-0472">Membrane</keyword>
<feature type="transmembrane region" description="Helical" evidence="1">
    <location>
        <begin position="104"/>
        <end position="124"/>
    </location>
</feature>